<keyword evidence="3" id="KW-0539">Nucleus</keyword>
<dbReference type="InterPro" id="IPR029399">
    <property type="entry name" value="TMEM192"/>
</dbReference>
<dbReference type="Gramene" id="Bo3g015240.1">
    <property type="protein sequence ID" value="Bo3g015240.1"/>
    <property type="gene ID" value="Bo3g015240"/>
</dbReference>
<dbReference type="eggNOG" id="KOG3911">
    <property type="taxonomic scope" value="Eukaryota"/>
</dbReference>
<dbReference type="GO" id="GO:0005634">
    <property type="term" value="C:nucleus"/>
    <property type="evidence" value="ECO:0007669"/>
    <property type="project" value="UniProtKB-SubCell"/>
</dbReference>
<dbReference type="PANTHER" id="PTHR31592:SF4">
    <property type="entry name" value="TMEM192 FAMILY PROTEIN"/>
    <property type="match status" value="1"/>
</dbReference>
<dbReference type="InterPro" id="IPR010301">
    <property type="entry name" value="RRP1"/>
</dbReference>
<keyword evidence="4" id="KW-0175">Coiled coil</keyword>
<dbReference type="Proteomes" id="UP000032141">
    <property type="component" value="Chromosome C3"/>
</dbReference>
<evidence type="ECO:0000256" key="5">
    <source>
        <dbReference type="SAM" id="MobiDB-lite"/>
    </source>
</evidence>
<feature type="transmembrane region" description="Helical" evidence="6">
    <location>
        <begin position="633"/>
        <end position="653"/>
    </location>
</feature>
<evidence type="ECO:0000313" key="7">
    <source>
        <dbReference type="EnsemblPlants" id="Bo3g015240.1"/>
    </source>
</evidence>
<sequence>MVKRNQLSPPQPSLPIEEQCKSLIKNLASCKQTIRDRSLRTVLRTWLPEQTSIPDESMKKLWQGLFYCLWHADKSLYQSELIDRLAAALQSLPLPLSLHYFAVFLFTMRREWSRIDRLRLDKFYLLIRRFLNGFFEIMDGSACDLELTRRLMGVLFDGTFFAGDRFNGSGVSYHVACAFVEEVRPFLPLRKEVSEVVFAPFVVVMGVVDDKVLVGKIKSCLFDELLKNGKRLVEVKKCGGDGGVCEEEEDDVVVLGSVALSMEFGKRFYEMGSSPDCCQGNRKVIFALHKEFLQLGKDVLASGIEVSVMEGSRRCEDQVPELVPIEGDGLNAVSVSKKKNGLKKCSKSKKDADAVNHGKKDTSCQEAMISDLQQEFEKIASEMGPVKDEVASVCEEAEPVSVAKKSKKRKREDKGVVGQGNRDAAESGLPGPSSEESSKRVRFSLKNNVVWKPHCPIPPKYLRLPPSATPRGSALKKGIPAGPVREFCQSRKTKKKVKPSTRSLIYSTKLLCSVIENLEVLLEAAFTLSSWQAGYAVLAAGAPLILQPVQSLIPSLLCSSNVALLMLTGMFQQYFVNQVQKIRLQGYYSFSQKLKHVVRLPFAIMAYGTASMLLFMVWRPYVSVLPILTVQRFIMSVEAISAASFMIVFVGYVRQYNSVNSQPDVLNSLYSPLQPAALEGLRYHEAGRLSDQQMALLQYQRENLHYLSEEILRLQESLSKYEESNGTSTPQVDLAHLVATRDQELRTLSAEVDQLHSELNLARSLISERDREIQHVRNTNNQYVAENERLRAILGEWSMRAAKLERALEVERITNVELRKKVSGLREQRQMQ</sequence>
<dbReference type="AlphaFoldDB" id="A0A0D3B243"/>
<feature type="coiled-coil region" evidence="4">
    <location>
        <begin position="704"/>
        <end position="765"/>
    </location>
</feature>
<evidence type="ECO:0000313" key="8">
    <source>
        <dbReference type="Proteomes" id="UP000032141"/>
    </source>
</evidence>
<proteinExistence type="inferred from homology"/>
<comment type="subcellular location">
    <subcellularLocation>
        <location evidence="1">Nucleus</location>
    </subcellularLocation>
</comment>
<comment type="similarity">
    <text evidence="2">Belongs to the RRP1 family.</text>
</comment>
<feature type="transmembrane region" description="Helical" evidence="6">
    <location>
        <begin position="597"/>
        <end position="621"/>
    </location>
</feature>
<dbReference type="Pfam" id="PF05997">
    <property type="entry name" value="Nop52"/>
    <property type="match status" value="1"/>
</dbReference>
<evidence type="ECO:0000256" key="6">
    <source>
        <dbReference type="SAM" id="Phobius"/>
    </source>
</evidence>
<keyword evidence="6" id="KW-0472">Membrane</keyword>
<evidence type="ECO:0000256" key="4">
    <source>
        <dbReference type="SAM" id="Coils"/>
    </source>
</evidence>
<dbReference type="EnsemblPlants" id="Bo3g015240.1">
    <property type="protein sequence ID" value="Bo3g015240.1"/>
    <property type="gene ID" value="Bo3g015240"/>
</dbReference>
<name>A0A0D3B243_BRAOL</name>
<feature type="compositionally biased region" description="Low complexity" evidence="5">
    <location>
        <begin position="426"/>
        <end position="435"/>
    </location>
</feature>
<feature type="region of interest" description="Disordered" evidence="5">
    <location>
        <begin position="397"/>
        <end position="439"/>
    </location>
</feature>
<dbReference type="GO" id="GO:0030688">
    <property type="term" value="C:preribosome, small subunit precursor"/>
    <property type="evidence" value="ECO:0007669"/>
    <property type="project" value="InterPro"/>
</dbReference>
<accession>A0A0D3B243</accession>
<dbReference type="GO" id="GO:0005770">
    <property type="term" value="C:late endosome"/>
    <property type="evidence" value="ECO:0007669"/>
    <property type="project" value="TreeGrafter"/>
</dbReference>
<dbReference type="GO" id="GO:0006364">
    <property type="term" value="P:rRNA processing"/>
    <property type="evidence" value="ECO:0007669"/>
    <property type="project" value="InterPro"/>
</dbReference>
<evidence type="ECO:0000256" key="2">
    <source>
        <dbReference type="ARBA" id="ARBA00006374"/>
    </source>
</evidence>
<dbReference type="STRING" id="109376.A0A0D3B243"/>
<protein>
    <submittedName>
        <fullName evidence="7">Uncharacterized protein</fullName>
    </submittedName>
</protein>
<dbReference type="GO" id="GO:0005765">
    <property type="term" value="C:lysosomal membrane"/>
    <property type="evidence" value="ECO:0007669"/>
    <property type="project" value="TreeGrafter"/>
</dbReference>
<dbReference type="Pfam" id="PF14802">
    <property type="entry name" value="TMEM192"/>
    <property type="match status" value="1"/>
</dbReference>
<evidence type="ECO:0000256" key="1">
    <source>
        <dbReference type="ARBA" id="ARBA00004123"/>
    </source>
</evidence>
<reference evidence="7 8" key="1">
    <citation type="journal article" date="2014" name="Genome Biol.">
        <title>Transcriptome and methylome profiling reveals relics of genome dominance in the mesopolyploid Brassica oleracea.</title>
        <authorList>
            <person name="Parkin I.A."/>
            <person name="Koh C."/>
            <person name="Tang H."/>
            <person name="Robinson S.J."/>
            <person name="Kagale S."/>
            <person name="Clarke W.E."/>
            <person name="Town C.D."/>
            <person name="Nixon J."/>
            <person name="Krishnakumar V."/>
            <person name="Bidwell S.L."/>
            <person name="Denoeud F."/>
            <person name="Belcram H."/>
            <person name="Links M.G."/>
            <person name="Just J."/>
            <person name="Clarke C."/>
            <person name="Bender T."/>
            <person name="Huebert T."/>
            <person name="Mason A.S."/>
            <person name="Pires J.C."/>
            <person name="Barker G."/>
            <person name="Moore J."/>
            <person name="Walley P.G."/>
            <person name="Manoli S."/>
            <person name="Batley J."/>
            <person name="Edwards D."/>
            <person name="Nelson M.N."/>
            <person name="Wang X."/>
            <person name="Paterson A.H."/>
            <person name="King G."/>
            <person name="Bancroft I."/>
            <person name="Chalhoub B."/>
            <person name="Sharpe A.G."/>
        </authorList>
    </citation>
    <scope>NUCLEOTIDE SEQUENCE</scope>
    <source>
        <strain evidence="7 8">cv. TO1000</strain>
    </source>
</reference>
<keyword evidence="8" id="KW-1185">Reference proteome</keyword>
<organism evidence="7 8">
    <name type="scientific">Brassica oleracea var. oleracea</name>
    <dbReference type="NCBI Taxonomy" id="109376"/>
    <lineage>
        <taxon>Eukaryota</taxon>
        <taxon>Viridiplantae</taxon>
        <taxon>Streptophyta</taxon>
        <taxon>Embryophyta</taxon>
        <taxon>Tracheophyta</taxon>
        <taxon>Spermatophyta</taxon>
        <taxon>Magnoliopsida</taxon>
        <taxon>eudicotyledons</taxon>
        <taxon>Gunneridae</taxon>
        <taxon>Pentapetalae</taxon>
        <taxon>rosids</taxon>
        <taxon>malvids</taxon>
        <taxon>Brassicales</taxon>
        <taxon>Brassicaceae</taxon>
        <taxon>Brassiceae</taxon>
        <taxon>Brassica</taxon>
    </lineage>
</organism>
<reference evidence="7" key="2">
    <citation type="submission" date="2015-03" db="UniProtKB">
        <authorList>
            <consortium name="EnsemblPlants"/>
        </authorList>
    </citation>
    <scope>IDENTIFICATION</scope>
</reference>
<dbReference type="HOGENOM" id="CLU_341124_0_0_1"/>
<dbReference type="PANTHER" id="PTHR31592">
    <property type="entry name" value="TRANSMEMBRANE PROTEIN 192"/>
    <property type="match status" value="1"/>
</dbReference>
<keyword evidence="6" id="KW-1133">Transmembrane helix</keyword>
<evidence type="ECO:0000256" key="3">
    <source>
        <dbReference type="ARBA" id="ARBA00023242"/>
    </source>
</evidence>
<feature type="transmembrane region" description="Helical" evidence="6">
    <location>
        <begin position="552"/>
        <end position="576"/>
    </location>
</feature>
<keyword evidence="6" id="KW-0812">Transmembrane</keyword>